<feature type="active site" description="Proton acceptor" evidence="2">
    <location>
        <position position="176"/>
    </location>
</feature>
<dbReference type="GeneID" id="18266038"/>
<dbReference type="InterPro" id="IPR052580">
    <property type="entry name" value="Lipid_Hydrolase"/>
</dbReference>
<keyword evidence="3" id="KW-0472">Membrane</keyword>
<dbReference type="InterPro" id="IPR002641">
    <property type="entry name" value="PNPLA_dom"/>
</dbReference>
<organism evidence="5 6">
    <name type="scientific">Pithovirus sibericum</name>
    <dbReference type="NCBI Taxonomy" id="1450746"/>
    <lineage>
        <taxon>Viruses</taxon>
        <taxon>Pithoviruses</taxon>
        <taxon>Orthopithovirinae</taxon>
        <taxon>Alphapithovirus</taxon>
        <taxon>Alphapithovirus sibericum</taxon>
    </lineage>
</organism>
<dbReference type="RefSeq" id="YP_009000912.1">
    <property type="nucleotide sequence ID" value="NC_023423.1"/>
</dbReference>
<name>W5S5M3_9VIRU</name>
<feature type="short sequence motif" description="GXSXG" evidence="2">
    <location>
        <begin position="47"/>
        <end position="51"/>
    </location>
</feature>
<evidence type="ECO:0000313" key="6">
    <source>
        <dbReference type="Proteomes" id="UP000202176"/>
    </source>
</evidence>
<dbReference type="Gene3D" id="3.40.1090.10">
    <property type="entry name" value="Cytosolic phospholipase A2 catalytic domain"/>
    <property type="match status" value="2"/>
</dbReference>
<sequence>MNRKENKMTTPEVVVLGPGGIKSLLIMGALFRLNQEGILKNVHTFIGVSAGSLISLMLVAGYSIQEIVVDAVSDDLLHDVCAVNLSQTKQTMGLIDHGKIRERLSKKIISKFGKVLTLKQLYLATGLTYISVSTNLDSESPHYFSWETEPDVSCVEAALRSMNIPFLFQKLDCYIDGALTDPYPILLKDDGKTPILGISVHTSQVGHGIAKYLHDVIQAPMTQLRKISEQRSSPMCKHIIIPCPTLDTLGLTLDPIGKSNLLIFGYQKAEEFLEQFQLSTKDESTCSLDRNCQ</sequence>
<protein>
    <submittedName>
        <fullName evidence="5">Patatin-like phospholipase</fullName>
    </submittedName>
</protein>
<keyword evidence="2" id="KW-0378">Hydrolase</keyword>
<dbReference type="GO" id="GO:0016787">
    <property type="term" value="F:hydrolase activity"/>
    <property type="evidence" value="ECO:0007669"/>
    <property type="project" value="UniProtKB-UniRule"/>
</dbReference>
<proteinExistence type="predicted"/>
<feature type="transmembrane region" description="Helical" evidence="3">
    <location>
        <begin position="45"/>
        <end position="64"/>
    </location>
</feature>
<comment type="caution">
    <text evidence="2">Lacks conserved residue(s) required for the propagation of feature annotation.</text>
</comment>
<keyword evidence="6" id="KW-1185">Reference proteome</keyword>
<dbReference type="OrthoDB" id="24831at10239"/>
<dbReference type="Proteomes" id="UP000202176">
    <property type="component" value="Segment"/>
</dbReference>
<dbReference type="GO" id="GO:0016042">
    <property type="term" value="P:lipid catabolic process"/>
    <property type="evidence" value="ECO:0007669"/>
    <property type="project" value="UniProtKB-UniRule"/>
</dbReference>
<reference evidence="5 6" key="1">
    <citation type="journal article" date="2014" name="Proc. Natl. Acad. Sci. U.S.A.">
        <title>Thirty-thousand-year-old distant relative of giant icosahedral DNA viruses with a pandoravirus morphology.</title>
        <authorList>
            <person name="Legendre M."/>
            <person name="Bartoli J."/>
            <person name="Shmakova L."/>
            <person name="Jeudy S."/>
            <person name="Labadie K."/>
            <person name="Adrait A."/>
            <person name="Lescot M."/>
            <person name="Poirot O."/>
            <person name="Bertaux L."/>
            <person name="Bruley C."/>
            <person name="Coute Y."/>
            <person name="Rivkina E."/>
            <person name="Abergel C."/>
            <person name="Claverie J.M."/>
        </authorList>
    </citation>
    <scope>NUCLEOTIDE SEQUENCE [LARGE SCALE GENOMIC DNA]</scope>
    <source>
        <strain evidence="5">P1084-T</strain>
    </source>
</reference>
<keyword evidence="3" id="KW-0812">Transmembrane</keyword>
<evidence type="ECO:0000259" key="4">
    <source>
        <dbReference type="PROSITE" id="PS51635"/>
    </source>
</evidence>
<dbReference type="PANTHER" id="PTHR46394">
    <property type="entry name" value="ANNEXIN"/>
    <property type="match status" value="1"/>
</dbReference>
<dbReference type="KEGG" id="vg:18266038"/>
<dbReference type="InterPro" id="IPR016035">
    <property type="entry name" value="Acyl_Trfase/lysoPLipase"/>
</dbReference>
<feature type="transmembrane region" description="Helical" evidence="3">
    <location>
        <begin position="13"/>
        <end position="33"/>
    </location>
</feature>
<gene>
    <name evidence="5" type="ORF">pv_10</name>
</gene>
<evidence type="ECO:0000256" key="2">
    <source>
        <dbReference type="PROSITE-ProRule" id="PRU01161"/>
    </source>
</evidence>
<evidence type="ECO:0000256" key="1">
    <source>
        <dbReference type="ARBA" id="ARBA00023098"/>
    </source>
</evidence>
<dbReference type="Pfam" id="PF01734">
    <property type="entry name" value="Patatin"/>
    <property type="match status" value="1"/>
</dbReference>
<evidence type="ECO:0000313" key="5">
    <source>
        <dbReference type="EMBL" id="AHH01577.1"/>
    </source>
</evidence>
<dbReference type="PANTHER" id="PTHR46394:SF1">
    <property type="entry name" value="PNPLA DOMAIN-CONTAINING PROTEIN"/>
    <property type="match status" value="1"/>
</dbReference>
<evidence type="ECO:0000256" key="3">
    <source>
        <dbReference type="SAM" id="Phobius"/>
    </source>
</evidence>
<dbReference type="PROSITE" id="PS51635">
    <property type="entry name" value="PNPLA"/>
    <property type="match status" value="1"/>
</dbReference>
<feature type="active site" description="Nucleophile" evidence="2">
    <location>
        <position position="49"/>
    </location>
</feature>
<dbReference type="SUPFAM" id="SSF52151">
    <property type="entry name" value="FabD/lysophospholipase-like"/>
    <property type="match status" value="1"/>
</dbReference>
<dbReference type="EMBL" id="KF740664">
    <property type="protein sequence ID" value="AHH01577.1"/>
    <property type="molecule type" value="Genomic_DNA"/>
</dbReference>
<accession>W5S5M3</accession>
<keyword evidence="3" id="KW-1133">Transmembrane helix</keyword>
<feature type="short sequence motif" description="DGA/G" evidence="2">
    <location>
        <begin position="176"/>
        <end position="178"/>
    </location>
</feature>
<feature type="domain" description="PNPLA" evidence="4">
    <location>
        <begin position="14"/>
        <end position="189"/>
    </location>
</feature>
<keyword evidence="1 2" id="KW-0443">Lipid metabolism</keyword>
<keyword evidence="2" id="KW-0442">Lipid degradation</keyword>